<reference evidence="2" key="1">
    <citation type="journal article" date="2019" name="Int. J. Syst. Evol. Microbiol.">
        <title>The Global Catalogue of Microorganisms (GCM) 10K type strain sequencing project: providing services to taxonomists for standard genome sequencing and annotation.</title>
        <authorList>
            <consortium name="The Broad Institute Genomics Platform"/>
            <consortium name="The Broad Institute Genome Sequencing Center for Infectious Disease"/>
            <person name="Wu L."/>
            <person name="Ma J."/>
        </authorList>
    </citation>
    <scope>NUCLEOTIDE SEQUENCE [LARGE SCALE GENOMIC DNA]</scope>
    <source>
        <strain evidence="2">CGMCC 1.5362</strain>
    </source>
</reference>
<keyword evidence="2" id="KW-1185">Reference proteome</keyword>
<comment type="caution">
    <text evidence="1">The sequence shown here is derived from an EMBL/GenBank/DDBJ whole genome shotgun (WGS) entry which is preliminary data.</text>
</comment>
<dbReference type="Proteomes" id="UP000662111">
    <property type="component" value="Unassembled WGS sequence"/>
</dbReference>
<evidence type="ECO:0000313" key="2">
    <source>
        <dbReference type="Proteomes" id="UP000662111"/>
    </source>
</evidence>
<organism evidence="1 2">
    <name type="scientific">Ornithinimicrobium pekingense</name>
    <dbReference type="NCBI Taxonomy" id="384677"/>
    <lineage>
        <taxon>Bacteria</taxon>
        <taxon>Bacillati</taxon>
        <taxon>Actinomycetota</taxon>
        <taxon>Actinomycetes</taxon>
        <taxon>Micrococcales</taxon>
        <taxon>Ornithinimicrobiaceae</taxon>
        <taxon>Ornithinimicrobium</taxon>
    </lineage>
</organism>
<name>A0ABQ2F485_9MICO</name>
<gene>
    <name evidence="1" type="ORF">GCM10011509_03200</name>
</gene>
<proteinExistence type="predicted"/>
<accession>A0ABQ2F485</accession>
<protein>
    <recommendedName>
        <fullName evidence="3">Urease accessory protein UreD</fullName>
    </recommendedName>
</protein>
<dbReference type="RefSeq" id="WP_022920916.1">
    <property type="nucleotide sequence ID" value="NZ_BMLB01000001.1"/>
</dbReference>
<dbReference type="EMBL" id="BMLB01000001">
    <property type="protein sequence ID" value="GGK58142.1"/>
    <property type="molecule type" value="Genomic_DNA"/>
</dbReference>
<sequence length="226" mass="23869">MRTTRNLLNGETLVLDVPDADALPEAAAVSVLAVDGTEIEVTSGGSAYLEHYLSASGSRLTGEVRLRTGRTLRHGRYGDDPARGLAFAVRAGEHEIYGFTLPTLDLEGLSSLLSHVEVEAGTLGPVLRPGGPVGWSDHRTHDVAQVAHLGDTRLLLDVRRTRNGVTRPSGPGLDVRGGRLSRSAEDERVHYAVLETTAFVVYGIPGVEADVDAVATTLSGVTAELG</sequence>
<evidence type="ECO:0000313" key="1">
    <source>
        <dbReference type="EMBL" id="GGK58142.1"/>
    </source>
</evidence>
<evidence type="ECO:0008006" key="3">
    <source>
        <dbReference type="Google" id="ProtNLM"/>
    </source>
</evidence>